<feature type="region of interest" description="Disordered" evidence="1">
    <location>
        <begin position="127"/>
        <end position="188"/>
    </location>
</feature>
<sequence>MSHLGTCIAARGSARASAAACLGGNMAKRVHFNATACSSKEKLDEDGSMWRPRRRKCAGRSQQVVWPCCATASVPNTAKHRGGAFRAARSPHAIPFRTPAPVLPCTTKTIREGTAPVWGAACARHARDSSDTRARLPRTPAAEYTRPAVRRARSDPWWPAAPRRPPALGRAPTARSSVSASVASRALA</sequence>
<dbReference type="AlphaFoldDB" id="A0A9P3GPD8"/>
<dbReference type="EMBL" id="BPQB01000104">
    <property type="protein sequence ID" value="GJE99245.1"/>
    <property type="molecule type" value="Genomic_DNA"/>
</dbReference>
<protein>
    <submittedName>
        <fullName evidence="2">Uncharacterized protein</fullName>
    </submittedName>
</protein>
<keyword evidence="3" id="KW-1185">Reference proteome</keyword>
<reference evidence="2 3" key="1">
    <citation type="submission" date="2021-08" db="EMBL/GenBank/DDBJ databases">
        <title>Draft Genome Sequence of Phanerochaete sordida strain YK-624.</title>
        <authorList>
            <person name="Mori T."/>
            <person name="Dohra H."/>
            <person name="Suzuki T."/>
            <person name="Kawagishi H."/>
            <person name="Hirai H."/>
        </authorList>
    </citation>
    <scope>NUCLEOTIDE SEQUENCE [LARGE SCALE GENOMIC DNA]</scope>
    <source>
        <strain evidence="2 3">YK-624</strain>
    </source>
</reference>
<proteinExistence type="predicted"/>
<evidence type="ECO:0000256" key="1">
    <source>
        <dbReference type="SAM" id="MobiDB-lite"/>
    </source>
</evidence>
<evidence type="ECO:0000313" key="2">
    <source>
        <dbReference type="EMBL" id="GJE99245.1"/>
    </source>
</evidence>
<accession>A0A9P3GPD8</accession>
<dbReference type="Proteomes" id="UP000703269">
    <property type="component" value="Unassembled WGS sequence"/>
</dbReference>
<gene>
    <name evidence="2" type="ORF">PsYK624_154950</name>
</gene>
<organism evidence="2 3">
    <name type="scientific">Phanerochaete sordida</name>
    <dbReference type="NCBI Taxonomy" id="48140"/>
    <lineage>
        <taxon>Eukaryota</taxon>
        <taxon>Fungi</taxon>
        <taxon>Dikarya</taxon>
        <taxon>Basidiomycota</taxon>
        <taxon>Agaricomycotina</taxon>
        <taxon>Agaricomycetes</taxon>
        <taxon>Polyporales</taxon>
        <taxon>Phanerochaetaceae</taxon>
        <taxon>Phanerochaete</taxon>
    </lineage>
</organism>
<comment type="caution">
    <text evidence="2">The sequence shown here is derived from an EMBL/GenBank/DDBJ whole genome shotgun (WGS) entry which is preliminary data.</text>
</comment>
<name>A0A9P3GPD8_9APHY</name>
<evidence type="ECO:0000313" key="3">
    <source>
        <dbReference type="Proteomes" id="UP000703269"/>
    </source>
</evidence>
<feature type="compositionally biased region" description="Low complexity" evidence="1">
    <location>
        <begin position="155"/>
        <end position="188"/>
    </location>
</feature>